<evidence type="ECO:0000313" key="2">
    <source>
        <dbReference type="Proteomes" id="UP000054988"/>
    </source>
</evidence>
<comment type="caution">
    <text evidence="1">The sequence shown here is derived from an EMBL/GenBank/DDBJ whole genome shotgun (WGS) entry which is preliminary data.</text>
</comment>
<organism evidence="1 2">
    <name type="scientific">Moniliophthora roreri</name>
    <name type="common">Frosty pod rot fungus</name>
    <name type="synonym">Monilia roreri</name>
    <dbReference type="NCBI Taxonomy" id="221103"/>
    <lineage>
        <taxon>Eukaryota</taxon>
        <taxon>Fungi</taxon>
        <taxon>Dikarya</taxon>
        <taxon>Basidiomycota</taxon>
        <taxon>Agaricomycotina</taxon>
        <taxon>Agaricomycetes</taxon>
        <taxon>Agaricomycetidae</taxon>
        <taxon>Agaricales</taxon>
        <taxon>Marasmiineae</taxon>
        <taxon>Marasmiaceae</taxon>
        <taxon>Moniliophthora</taxon>
    </lineage>
</organism>
<protein>
    <submittedName>
        <fullName evidence="1">Putative Gag-pol protein</fullName>
    </submittedName>
</protein>
<dbReference type="EMBL" id="LATX01001368">
    <property type="protein sequence ID" value="KTB42206.1"/>
    <property type="molecule type" value="Genomic_DNA"/>
</dbReference>
<dbReference type="AlphaFoldDB" id="A0A0W0G0X9"/>
<dbReference type="Proteomes" id="UP000054988">
    <property type="component" value="Unassembled WGS sequence"/>
</dbReference>
<sequence length="58" mass="6250">MVTTSENGSTVGTGNTAIPSDLELVKEWKTSNAQALGLFQLKLSPTLQWIIKTTAKET</sequence>
<evidence type="ECO:0000313" key="1">
    <source>
        <dbReference type="EMBL" id="KTB42206.1"/>
    </source>
</evidence>
<accession>A0A0W0G0X9</accession>
<gene>
    <name evidence="1" type="ORF">WG66_5217</name>
</gene>
<name>A0A0W0G0X9_MONRR</name>
<proteinExistence type="predicted"/>
<reference evidence="1 2" key="1">
    <citation type="submission" date="2015-12" db="EMBL/GenBank/DDBJ databases">
        <title>Draft genome sequence of Moniliophthora roreri, the causal agent of frosty pod rot of cacao.</title>
        <authorList>
            <person name="Aime M.C."/>
            <person name="Diaz-Valderrama J.R."/>
            <person name="Kijpornyongpan T."/>
            <person name="Phillips-Mora W."/>
        </authorList>
    </citation>
    <scope>NUCLEOTIDE SEQUENCE [LARGE SCALE GENOMIC DNA]</scope>
    <source>
        <strain evidence="1 2">MCA 2952</strain>
    </source>
</reference>